<dbReference type="OrthoDB" id="5148094at2759"/>
<dbReference type="VEuPathDB" id="MicrosporidiaDB:NAPIS_ORF01619"/>
<reference evidence="1 2" key="1">
    <citation type="journal article" date="2013" name="BMC Genomics">
        <title>Genome sequencing and comparative genomics of honey bee microsporidia, Nosema apis reveal novel insights into host-parasite interactions.</title>
        <authorList>
            <person name="Chen Yp."/>
            <person name="Pettis J.S."/>
            <person name="Zhao Y."/>
            <person name="Liu X."/>
            <person name="Tallon L.J."/>
            <person name="Sadzewicz L.D."/>
            <person name="Li R."/>
            <person name="Zheng H."/>
            <person name="Huang S."/>
            <person name="Zhang X."/>
            <person name="Hamilton M.C."/>
            <person name="Pernal S.F."/>
            <person name="Melathopoulos A.P."/>
            <person name="Yan X."/>
            <person name="Evans J.D."/>
        </authorList>
    </citation>
    <scope>NUCLEOTIDE SEQUENCE [LARGE SCALE GENOMIC DNA]</scope>
    <source>
        <strain evidence="1 2">BRL 01</strain>
    </source>
</reference>
<dbReference type="Proteomes" id="UP000053780">
    <property type="component" value="Unassembled WGS sequence"/>
</dbReference>
<dbReference type="AlphaFoldDB" id="T0L8G3"/>
<name>T0L8G3_9MICR</name>
<organism evidence="1 2">
    <name type="scientific">Vairimorpha apis BRL 01</name>
    <dbReference type="NCBI Taxonomy" id="1037528"/>
    <lineage>
        <taxon>Eukaryota</taxon>
        <taxon>Fungi</taxon>
        <taxon>Fungi incertae sedis</taxon>
        <taxon>Microsporidia</taxon>
        <taxon>Nosematidae</taxon>
        <taxon>Vairimorpha</taxon>
    </lineage>
</organism>
<evidence type="ECO:0000313" key="2">
    <source>
        <dbReference type="Proteomes" id="UP000053780"/>
    </source>
</evidence>
<gene>
    <name evidence="1" type="ORF">NAPIS_ORF01619</name>
</gene>
<dbReference type="EMBL" id="KE647232">
    <property type="protein sequence ID" value="EQB60834.1"/>
    <property type="molecule type" value="Genomic_DNA"/>
</dbReference>
<evidence type="ECO:0000313" key="1">
    <source>
        <dbReference type="EMBL" id="EQB60834.1"/>
    </source>
</evidence>
<protein>
    <submittedName>
        <fullName evidence="1">Gcn1p-like translational activator</fullName>
    </submittedName>
</protein>
<proteinExistence type="predicted"/>
<keyword evidence="2" id="KW-1185">Reference proteome</keyword>
<sequence length="551" mass="65329">MVFKILKGLYNIVEDKEWYVKEVFCILNLFVVNNNFCIDECVNVMREFVSRESNDSKINDKNVNIDLDNNQQLQISDFQPLIENIDKDLRISYFIVQILKLLNNTQLSIQIIKILKNNSNFLSHAFDLEIFQEYLPEYFDKLKDIYNSKDNKIAIQAFSKLSGKEKVYKYLVNECFINSGNRICSLEIINNSKIEFDSNKEYSKETVSNINNVSFQSNIPVPSTILYIFKYDSNQLVRKKVAELLKGKIENYNILIKNYWKNILGLLNKYYEYIPDTSVNVVRELVSKYYNSIDIEYCVKQYDNILSKILFVEGLKKEKWIDACRIYIIEKGKNIIEINRVNCDEEKKIICDNISYKYMNKICGINDDGSISEDIFFKNNTNKISKYNHYINYKLLEIFYGIDKQVVFEYLYILCNYSTNNYLQTFLENNSNIIYNLVMYNLNFLNKPFIIELLNEKECKELLKLDLSENIKKMVCEKISVEDLNEYDVDIIYLWLINNCVEEQDGIHEKNINKYDKCIKNENRTIKEKILAIQYLQKEITLLKTHPIQST</sequence>
<dbReference type="HOGENOM" id="CLU_494398_0_0_1"/>
<dbReference type="PROSITE" id="PS00018">
    <property type="entry name" value="EF_HAND_1"/>
    <property type="match status" value="1"/>
</dbReference>
<accession>T0L8G3</accession>
<dbReference type="InterPro" id="IPR018247">
    <property type="entry name" value="EF_Hand_1_Ca_BS"/>
</dbReference>